<evidence type="ECO:0000256" key="5">
    <source>
        <dbReference type="ARBA" id="ARBA00022843"/>
    </source>
</evidence>
<feature type="region of interest" description="Disordered" evidence="13">
    <location>
        <begin position="1343"/>
        <end position="1366"/>
    </location>
</feature>
<evidence type="ECO:0000256" key="6">
    <source>
        <dbReference type="ARBA" id="ARBA00023015"/>
    </source>
</evidence>
<dbReference type="EnsemblMetazoa" id="PHUM604570-RA">
    <property type="protein sequence ID" value="PHUM604570-PA"/>
    <property type="gene ID" value="PHUM604570"/>
</dbReference>
<evidence type="ECO:0000256" key="13">
    <source>
        <dbReference type="SAM" id="MobiDB-lite"/>
    </source>
</evidence>
<dbReference type="InterPro" id="IPR027417">
    <property type="entry name" value="P-loop_NTPase"/>
</dbReference>
<dbReference type="PANTHER" id="PTHR13413:SF0">
    <property type="entry name" value="YLP MOTIF-CONTAINING PROTEIN 1"/>
    <property type="match status" value="1"/>
</dbReference>
<feature type="region of interest" description="Disordered" evidence="13">
    <location>
        <begin position="234"/>
        <end position="328"/>
    </location>
</feature>
<evidence type="ECO:0000256" key="2">
    <source>
        <dbReference type="ARBA" id="ARBA00022481"/>
    </source>
</evidence>
<keyword evidence="8" id="KW-0539">Nucleus</keyword>
<evidence type="ECO:0000313" key="16">
    <source>
        <dbReference type="Proteomes" id="UP000009046"/>
    </source>
</evidence>
<feature type="region of interest" description="Disordered" evidence="13">
    <location>
        <begin position="1220"/>
        <end position="1306"/>
    </location>
</feature>
<feature type="compositionally biased region" description="Basic and acidic residues" evidence="13">
    <location>
        <begin position="687"/>
        <end position="719"/>
    </location>
</feature>
<evidence type="ECO:0000259" key="14">
    <source>
        <dbReference type="Pfam" id="PF26583"/>
    </source>
</evidence>
<dbReference type="InterPro" id="IPR026314">
    <property type="entry name" value="YLP_motif_con_p1"/>
</dbReference>
<feature type="compositionally biased region" description="Basic and acidic residues" evidence="13">
    <location>
        <begin position="533"/>
        <end position="548"/>
    </location>
</feature>
<feature type="region of interest" description="Disordered" evidence="13">
    <location>
        <begin position="741"/>
        <end position="774"/>
    </location>
</feature>
<keyword evidence="2" id="KW-0488">Methylation</keyword>
<feature type="region of interest" description="Disordered" evidence="13">
    <location>
        <begin position="130"/>
        <end position="165"/>
    </location>
</feature>
<evidence type="ECO:0000256" key="3">
    <source>
        <dbReference type="ARBA" id="ARBA00022491"/>
    </source>
</evidence>
<feature type="compositionally biased region" description="Basic and acidic residues" evidence="13">
    <location>
        <begin position="653"/>
        <end position="668"/>
    </location>
</feature>
<keyword evidence="4" id="KW-1017">Isopeptide bond</keyword>
<feature type="compositionally biased region" description="Basic and acidic residues" evidence="13">
    <location>
        <begin position="755"/>
        <end position="774"/>
    </location>
</feature>
<feature type="compositionally biased region" description="Basic and acidic residues" evidence="13">
    <location>
        <begin position="1227"/>
        <end position="1273"/>
    </location>
</feature>
<dbReference type="Gene3D" id="3.40.50.300">
    <property type="entry name" value="P-loop containing nucleotide triphosphate hydrolases"/>
    <property type="match status" value="1"/>
</dbReference>
<feature type="compositionally biased region" description="Pro residues" evidence="13">
    <location>
        <begin position="133"/>
        <end position="146"/>
    </location>
</feature>
<comment type="subcellular location">
    <subcellularLocation>
        <location evidence="1">Nucleus speckle</location>
    </subcellularLocation>
</comment>
<accession>A0A1S4N1V0</accession>
<feature type="domain" description="YLPM1-like spectrin repeat" evidence="14">
    <location>
        <begin position="176"/>
        <end position="238"/>
    </location>
</feature>
<keyword evidence="16" id="KW-1185">Reference proteome</keyword>
<evidence type="ECO:0000256" key="8">
    <source>
        <dbReference type="ARBA" id="ARBA00023242"/>
    </source>
</evidence>
<evidence type="ECO:0000256" key="11">
    <source>
        <dbReference type="ARBA" id="ARBA00068971"/>
    </source>
</evidence>
<evidence type="ECO:0000256" key="12">
    <source>
        <dbReference type="ARBA" id="ARBA00083294"/>
    </source>
</evidence>
<dbReference type="InParanoid" id="A0A1S4N1V0"/>
<feature type="region of interest" description="Disordered" evidence="13">
    <location>
        <begin position="687"/>
        <end position="728"/>
    </location>
</feature>
<reference evidence="15" key="1">
    <citation type="submission" date="2020-05" db="UniProtKB">
        <authorList>
            <consortium name="EnsemblMetazoa"/>
        </authorList>
    </citation>
    <scope>IDENTIFICATION</scope>
    <source>
        <strain evidence="15">USDA</strain>
    </source>
</reference>
<feature type="compositionally biased region" description="Polar residues" evidence="13">
    <location>
        <begin position="265"/>
        <end position="299"/>
    </location>
</feature>
<keyword evidence="6" id="KW-0805">Transcription regulation</keyword>
<sequence>MQNQNIHSWSWNQGSGPGYSNVQPIVPTNFPPPGVEHNPILSGYQSMYGTTPGIPPPEYDQWNAAQLQQWQQWQQWQEKYQEWQAQYGKKYAESLAAVGQAPNVLMPGIPPVIGIPKPVDPVPAPIASLISNPPLPVNSQPVPPPPPDEEKPPLPFPGGAENSDLSKSLCQFGQESFEELSEAEKTFDIQFKQWEGQFNEWKKQNQDHPDKAQYIEYEKKWETWRAQLLQRREQMRKKRLSKPNELLKDLPLGGGPEDFKPKLGTQVSGSSATATASLPKTTDSEYSYKTQSGSISQGFFTGEPPKFDNNKVPFFDKPPENLANSPAFNNYRSVSQSEKLSNQTSSYGNFEGEVREGGGGGGHLNDKFKGNNNFDAQRLGGNVDHSLSRSKFGIPPPQRFPAENFRRDLDTNQQRFLPESGRELFEGANRGLNILPDFRVCPPNMKHMQNIPTKPKVPSLFDITVEKPPGLTGTNNGRKQKTWDKDFTDSFEGRAEERDFERNDKMWPNANSNLWPKTSPSPWLQPWEIEKMASQKSLEREPSKDKSWVHNVTGSQELDKTELSGYVGNILAKLGNFNVMPPTLPRRDENQQFPSGDSTTQSDPLRRQNWNLETGQKNCEEKQNLSPKDPSLIQSGDRTVRNRNELEGSIGSRDLDERGNDFHDRLREGSYAPTNFDRLNEVKSNAADKTHFGNDRNDVDERMSGNYEDRLPFGRDDRGGGGGLFVSKDESRNFDRYAGKEDRRNFNNSDNNRFYSKDDRQYGRGSRDDRGFGRYKSREDVDERFGNRNFRRGFDKFYRDERDGRLFDRPADTFDRFGRTSREQGLSEPIWNPQVFDYSQGPPQKLTKIDDGFKISTVVDYSHGENKQAFDYDHGGTINDKLETRSFDYQHKGDTHTPTVIDYGHGVDKNVLLKDGKKDKLRCDGDFDVDDRMMKGGGGSGAGMNSPLRRRSRSPRGRVRSHSGSPHSRYKRGSDSPPFRGGLRSKSRDRLGRQIFKKEKNGLDDKLSPGDGEVSKHSFDVTTILVEDLICLPGRETRPSKLVFIMRGIPGSGKTYVTKLIKDKEIELGGDPPRILSLDDYFMTEVEKEIVDKETGRKIKTKVLEYEYEAGVEPHYRGSLLKAFKKTVSDGFFSFIIVDSVNEKTKDYEEMWSFAKQKGFQVYIAEMDNDVTVCKGRNIHKRTETEISDLAKAWEETPPHYLRLDVRSLLQSDAITEVEMEVVSDTELEKMDGEGGGEGKEGEGGGEGEKTAGGDEKNERKRKKNSNDGKNEDDKTEESEPTEEETKMKKKDDEDEDESGVSTFVKSRWDQLENSEQNLDRLDGLKRRREGFHVGTMEDYLQLPVDSDDENVVHSESGGPGGNKKRVRWADLEERRQQEKMRAIGFVVGQTDWSRMTDPTFGESALTRTKYI</sequence>
<protein>
    <recommendedName>
        <fullName evidence="11">YLP motif-containing protein 1</fullName>
    </recommendedName>
    <alternativeName>
        <fullName evidence="12">Nuclear protein ZAP3</fullName>
    </alternativeName>
</protein>
<keyword evidence="7" id="KW-0804">Transcription</keyword>
<dbReference type="Pfam" id="PF26583">
    <property type="entry name" value="Spectrin_YLPM1"/>
    <property type="match status" value="1"/>
</dbReference>
<feature type="compositionally biased region" description="Basic and acidic residues" evidence="13">
    <location>
        <begin position="924"/>
        <end position="934"/>
    </location>
</feature>
<evidence type="ECO:0000256" key="4">
    <source>
        <dbReference type="ARBA" id="ARBA00022499"/>
    </source>
</evidence>
<dbReference type="EMBL" id="AAZO01007393">
    <property type="status" value="NOT_ANNOTATED_CDS"/>
    <property type="molecule type" value="Genomic_DNA"/>
</dbReference>
<dbReference type="FunFam" id="3.40.50.300:FF:000399">
    <property type="entry name" value="YLP motif containing 1"/>
    <property type="match status" value="1"/>
</dbReference>
<comment type="subunit">
    <text evidence="10">Interacts with PPP1CA and NCOA5. Forms a complex with ILF2, ILF3, KHDRBS1, RBMX, NCOA5 and PPP1CA.</text>
</comment>
<evidence type="ECO:0000256" key="1">
    <source>
        <dbReference type="ARBA" id="ARBA00004324"/>
    </source>
</evidence>
<dbReference type="GO" id="GO:0016607">
    <property type="term" value="C:nuclear speck"/>
    <property type="evidence" value="ECO:0007669"/>
    <property type="project" value="UniProtKB-SubCell"/>
</dbReference>
<proteinExistence type="predicted"/>
<evidence type="ECO:0000313" key="15">
    <source>
        <dbReference type="EnsemblMetazoa" id="PHUM604570-PA"/>
    </source>
</evidence>
<dbReference type="GO" id="GO:0032204">
    <property type="term" value="P:regulation of telomere maintenance"/>
    <property type="evidence" value="ECO:0007669"/>
    <property type="project" value="TreeGrafter"/>
</dbReference>
<name>A0A1S4N1V0_PEDHC</name>
<feature type="region of interest" description="Disordered" evidence="13">
    <location>
        <begin position="924"/>
        <end position="991"/>
    </location>
</feature>
<feature type="region of interest" description="Disordered" evidence="13">
    <location>
        <begin position="533"/>
        <end position="553"/>
    </location>
</feature>
<dbReference type="InterPro" id="IPR058903">
    <property type="entry name" value="Spectrin_YLPM1-like"/>
</dbReference>
<evidence type="ECO:0000256" key="10">
    <source>
        <dbReference type="ARBA" id="ARBA00065932"/>
    </source>
</evidence>
<dbReference type="VEuPathDB" id="VectorBase:PHUM604570"/>
<feature type="compositionally biased region" description="Basic residues" evidence="13">
    <location>
        <begin position="948"/>
        <end position="961"/>
    </location>
</feature>
<keyword evidence="5" id="KW-0832">Ubl conjugation</keyword>
<comment type="function">
    <text evidence="9">Plays a role in the reduction of telomerase activity during differentiation of embryonic stem cells by binding to the core promoter of TERT and controlling its down-regulation.</text>
</comment>
<dbReference type="PANTHER" id="PTHR13413">
    <property type="entry name" value="YLP MOTIF CONTAINING PROTEIN NUCLEAR PROTEIN ZAP"/>
    <property type="match status" value="1"/>
</dbReference>
<keyword evidence="3" id="KW-0678">Repressor</keyword>
<evidence type="ECO:0000256" key="9">
    <source>
        <dbReference type="ARBA" id="ARBA00058677"/>
    </source>
</evidence>
<evidence type="ECO:0000256" key="7">
    <source>
        <dbReference type="ARBA" id="ARBA00023163"/>
    </source>
</evidence>
<feature type="region of interest" description="Disordered" evidence="13">
    <location>
        <begin position="581"/>
        <end position="669"/>
    </location>
</feature>
<feature type="compositionally biased region" description="Polar residues" evidence="13">
    <location>
        <begin position="591"/>
        <end position="617"/>
    </location>
</feature>
<organism evidence="15 16">
    <name type="scientific">Pediculus humanus subsp. corporis</name>
    <name type="common">Body louse</name>
    <dbReference type="NCBI Taxonomy" id="121224"/>
    <lineage>
        <taxon>Eukaryota</taxon>
        <taxon>Metazoa</taxon>
        <taxon>Ecdysozoa</taxon>
        <taxon>Arthropoda</taxon>
        <taxon>Hexapoda</taxon>
        <taxon>Insecta</taxon>
        <taxon>Pterygota</taxon>
        <taxon>Neoptera</taxon>
        <taxon>Paraneoptera</taxon>
        <taxon>Psocodea</taxon>
        <taxon>Troctomorpha</taxon>
        <taxon>Phthiraptera</taxon>
        <taxon>Anoplura</taxon>
        <taxon>Pediculidae</taxon>
        <taxon>Pediculus</taxon>
    </lineage>
</organism>
<dbReference type="Proteomes" id="UP000009046">
    <property type="component" value="Unassembled WGS sequence"/>
</dbReference>
<dbReference type="SUPFAM" id="SSF52540">
    <property type="entry name" value="P-loop containing nucleoside triphosphate hydrolases"/>
    <property type="match status" value="1"/>
</dbReference>
<feature type="compositionally biased region" description="Acidic residues" evidence="13">
    <location>
        <begin position="1274"/>
        <end position="1283"/>
    </location>
</feature>